<evidence type="ECO:0000256" key="1">
    <source>
        <dbReference type="SAM" id="MobiDB-lite"/>
    </source>
</evidence>
<keyword evidence="3" id="KW-1185">Reference proteome</keyword>
<proteinExistence type="predicted"/>
<accession>A0ABS8T7V0</accession>
<feature type="compositionally biased region" description="Polar residues" evidence="1">
    <location>
        <begin position="105"/>
        <end position="115"/>
    </location>
</feature>
<comment type="caution">
    <text evidence="2">The sequence shown here is derived from an EMBL/GenBank/DDBJ whole genome shotgun (WGS) entry which is preliminary data.</text>
</comment>
<sequence length="188" mass="21220">MLKVKEQPVLESVIVRGWTMDISEKTIARILYGPHYQAPTSTIEFNHHIEALKRVKQLSVEESRYRLRVSEYDICMEGLTDEYMSMASSEQEARARGQAPWVSRRASQPDATSSALGREKGTFGFRSGAGGWRRSWQLIIQATAHRRGTISSTVTVTAVRFATDHHAWHHAQVLVLPSDRGLDGSLRE</sequence>
<evidence type="ECO:0000313" key="2">
    <source>
        <dbReference type="EMBL" id="MCD7467005.1"/>
    </source>
</evidence>
<feature type="region of interest" description="Disordered" evidence="1">
    <location>
        <begin position="97"/>
        <end position="120"/>
    </location>
</feature>
<gene>
    <name evidence="2" type="ORF">HAX54_004176</name>
</gene>
<protein>
    <submittedName>
        <fullName evidence="2">Uncharacterized protein</fullName>
    </submittedName>
</protein>
<dbReference type="EMBL" id="JACEIK010001190">
    <property type="protein sequence ID" value="MCD7467005.1"/>
    <property type="molecule type" value="Genomic_DNA"/>
</dbReference>
<reference evidence="2 3" key="1">
    <citation type="journal article" date="2021" name="BMC Genomics">
        <title>Datura genome reveals duplications of psychoactive alkaloid biosynthetic genes and high mutation rate following tissue culture.</title>
        <authorList>
            <person name="Rajewski A."/>
            <person name="Carter-House D."/>
            <person name="Stajich J."/>
            <person name="Litt A."/>
        </authorList>
    </citation>
    <scope>NUCLEOTIDE SEQUENCE [LARGE SCALE GENOMIC DNA]</scope>
    <source>
        <strain evidence="2">AR-01</strain>
    </source>
</reference>
<evidence type="ECO:0000313" key="3">
    <source>
        <dbReference type="Proteomes" id="UP000823775"/>
    </source>
</evidence>
<name>A0ABS8T7V0_DATST</name>
<organism evidence="2 3">
    <name type="scientific">Datura stramonium</name>
    <name type="common">Jimsonweed</name>
    <name type="synonym">Common thornapple</name>
    <dbReference type="NCBI Taxonomy" id="4076"/>
    <lineage>
        <taxon>Eukaryota</taxon>
        <taxon>Viridiplantae</taxon>
        <taxon>Streptophyta</taxon>
        <taxon>Embryophyta</taxon>
        <taxon>Tracheophyta</taxon>
        <taxon>Spermatophyta</taxon>
        <taxon>Magnoliopsida</taxon>
        <taxon>eudicotyledons</taxon>
        <taxon>Gunneridae</taxon>
        <taxon>Pentapetalae</taxon>
        <taxon>asterids</taxon>
        <taxon>lamiids</taxon>
        <taxon>Solanales</taxon>
        <taxon>Solanaceae</taxon>
        <taxon>Solanoideae</taxon>
        <taxon>Datureae</taxon>
        <taxon>Datura</taxon>
    </lineage>
</organism>
<dbReference type="Proteomes" id="UP000823775">
    <property type="component" value="Unassembled WGS sequence"/>
</dbReference>